<comment type="caution">
    <text evidence="1">The sequence shown here is derived from an EMBL/GenBank/DDBJ whole genome shotgun (WGS) entry which is preliminary data.</text>
</comment>
<reference evidence="1 2" key="1">
    <citation type="submission" date="2021-07" db="EMBL/GenBank/DDBJ databases">
        <title>Flavobacterium sp. nov. isolated from sediment on the Taihu Lake.</title>
        <authorList>
            <person name="Qu J.-H."/>
        </authorList>
    </citation>
    <scope>NUCLEOTIDE SEQUENCE [LARGE SCALE GENOMIC DNA]</scope>
    <source>
        <strain evidence="1 2">NAS39</strain>
    </source>
</reference>
<evidence type="ECO:0000313" key="2">
    <source>
        <dbReference type="Proteomes" id="UP000812031"/>
    </source>
</evidence>
<proteinExistence type="predicted"/>
<dbReference type="Proteomes" id="UP000812031">
    <property type="component" value="Unassembled WGS sequence"/>
</dbReference>
<accession>A0ABS6XVT2</accession>
<dbReference type="EMBL" id="JAHWYN010000007">
    <property type="protein sequence ID" value="MBW4360791.1"/>
    <property type="molecule type" value="Genomic_DNA"/>
</dbReference>
<protein>
    <submittedName>
        <fullName evidence="1">Capsule assembly Wzi family protein</fullName>
    </submittedName>
</protein>
<dbReference type="InterPro" id="IPR026950">
    <property type="entry name" value="Caps_assemb_Wzi"/>
</dbReference>
<dbReference type="Pfam" id="PF14052">
    <property type="entry name" value="Caps_assemb_Wzi"/>
    <property type="match status" value="1"/>
</dbReference>
<evidence type="ECO:0000313" key="1">
    <source>
        <dbReference type="EMBL" id="MBW4360791.1"/>
    </source>
</evidence>
<name>A0ABS6XVT2_9FLAO</name>
<sequence>MKVRFLLAITVLVGLSSKAQNIPIGSIDLIEQRGRNEQLLGNGNPQISYTLRPLALDLIDSTQTESNTINSEKVNIKALPITLTQQYNTFGPYGWNDGAMIPAKGYQTLLSAGFFAKYGILSVQLKPEYVFATNPDFEIFPLTESNGTRKVNVFYLNHTDLPAPFGNKSYSKLYWGQSNISVAINKFSIGLSTENMWWGPGTRNSLLMSNTAPGFLHFTFNTRQPIETFIGSFEGQIICGKLEGSGLSSPKSQFIINGIDYELPKSQDWRYINGLSINYHPKWVPGLFLGLNRTIQVYREEMGSSFSDYMPIFDPFQKKNLNSEDSKNRDQLASLFFRWVMKESKFEFYGESGWNDHSSTIWQLFDSPEHSRAYLFGFNKIFMLNKNKNKYLKVNFETTHLEQSADRIVRPAGAWYLHGTIQHGYTNQGEVIGAGIGPGSNLQTLDFSVWEKDKVWGIQVERYAHNMDFYYDAIPEYDRKWVDLAINTYAYKKYGNLGIQAKLNMAQMRNFQYQFEINKFNLQFQLSLQYQL</sequence>
<dbReference type="RefSeq" id="WP_219317278.1">
    <property type="nucleotide sequence ID" value="NZ_JAHWYN010000007.1"/>
</dbReference>
<organism evidence="1 2">
    <name type="scientific">Flavobacterium taihuense</name>
    <dbReference type="NCBI Taxonomy" id="2857508"/>
    <lineage>
        <taxon>Bacteria</taxon>
        <taxon>Pseudomonadati</taxon>
        <taxon>Bacteroidota</taxon>
        <taxon>Flavobacteriia</taxon>
        <taxon>Flavobacteriales</taxon>
        <taxon>Flavobacteriaceae</taxon>
        <taxon>Flavobacterium</taxon>
    </lineage>
</organism>
<gene>
    <name evidence="1" type="ORF">KZH69_09875</name>
</gene>
<keyword evidence="2" id="KW-1185">Reference proteome</keyword>